<organism evidence="1">
    <name type="scientific">Cladonia uncialis subsp. uncialis</name>
    <dbReference type="NCBI Taxonomy" id="180999"/>
    <lineage>
        <taxon>Eukaryota</taxon>
        <taxon>Fungi</taxon>
        <taxon>Dikarya</taxon>
        <taxon>Ascomycota</taxon>
        <taxon>Pezizomycotina</taxon>
        <taxon>Lecanoromycetes</taxon>
        <taxon>OSLEUM clade</taxon>
        <taxon>Lecanoromycetidae</taxon>
        <taxon>Lecanorales</taxon>
        <taxon>Lecanorineae</taxon>
        <taxon>Cladoniaceae</taxon>
        <taxon>Cladonia</taxon>
    </lineage>
</organism>
<accession>A0A2K9YDZ9</accession>
<dbReference type="AlphaFoldDB" id="A0A2K9YDZ9"/>
<reference evidence="1" key="1">
    <citation type="submission" date="2017-12" db="EMBL/GenBank/DDBJ databases">
        <title>Genome Sequencing Reveals a Rich Biosynthetic Potential.</title>
        <authorList>
            <person name="Bertrand R.L."/>
            <person name="Abdel-Hameed M.E."/>
            <person name="Sorensen J.L."/>
        </authorList>
    </citation>
    <scope>NUCLEOTIDE SEQUENCE</scope>
</reference>
<sequence>MTQRPIGFPQSWLTDQGYVKCVARGCEQVWKTQKEIQGCGRHNHLLNILTEETGPQTKTDHSILLAMNKQRKCPHCSDFTVKGHRSVKDLYKHEFDVHGREDTATISGFVKLLRKGLLEPEIARSAFEPVHQRLLQKIMAWPDYYAPWGLANFWYIRDPDPIVNQWILESMITTPNQKEGQPLYSPMAPDEFLRDLPPQSNERQYLYNWAGMRSRLRQLYANGEI</sequence>
<protein>
    <submittedName>
        <fullName evidence="1">Uncharacterized protein</fullName>
    </submittedName>
</protein>
<proteinExistence type="predicted"/>
<name>A0A2K9YDZ9_CLAUC</name>
<evidence type="ECO:0000313" key="1">
    <source>
        <dbReference type="EMBL" id="AUW31073.1"/>
    </source>
</evidence>
<dbReference type="EMBL" id="MG777490">
    <property type="protein sequence ID" value="AUW31073.1"/>
    <property type="molecule type" value="Genomic_DNA"/>
</dbReference>